<dbReference type="Proteomes" id="UP000265618">
    <property type="component" value="Unassembled WGS sequence"/>
</dbReference>
<accession>A0A9K3GFG6</accession>
<proteinExistence type="predicted"/>
<sequence length="477" mass="53744">MTQTEHFQDPLASRSGTRNGSAKQSMEKLQAHIALVQSVAEDDVESKRQRLVSYLDAARDIPDMVSKLKCDHHLLTVRTQLPSYDEQRALRGDISQLGTKPSEWEIEASFRSLVLTHAQFCTELAKIDPSFDPQAALTSVKRLETVLRDTERYVPIALGGNMASLSLADRCKYCAAKPRVAEYNTAIDSLYMLLSPLVEAENRRVEGGARIESQTWPEPQTTQRQYPGAFPPLKTVTGYPQEKVATHKPSKTDYSTLSQRVRELGAIPQDANGDSNRRERWRQEDEVSRGRWLVPQSREALVAEWRDLRDTCETLILKLARSNGLEPQTGTTKTRCVTQEELEDQQYEVESIMFKMRKRNLSAQEQRDLQMKLRVQQNELREIQRIHQEGALRSRSRGGYYGGPAPTGIAGCLEDPEIVAAIGQIRTETPSEVGLMVKKPVVRSEGVREGAAPTTLEEDLLRMAPFAVAPLSRHSMF</sequence>
<evidence type="ECO:0000313" key="3">
    <source>
        <dbReference type="Proteomes" id="UP000265618"/>
    </source>
</evidence>
<protein>
    <submittedName>
        <fullName evidence="2">Uncharacterized protein</fullName>
    </submittedName>
</protein>
<reference evidence="2 3" key="1">
    <citation type="journal article" date="2018" name="PLoS ONE">
        <title>The draft genome of Kipferlia bialata reveals reductive genome evolution in fornicate parasites.</title>
        <authorList>
            <person name="Tanifuji G."/>
            <person name="Takabayashi S."/>
            <person name="Kume K."/>
            <person name="Takagi M."/>
            <person name="Nakayama T."/>
            <person name="Kamikawa R."/>
            <person name="Inagaki Y."/>
            <person name="Hashimoto T."/>
        </authorList>
    </citation>
    <scope>NUCLEOTIDE SEQUENCE [LARGE SCALE GENOMIC DNA]</scope>
    <source>
        <strain evidence="2">NY0173</strain>
    </source>
</reference>
<feature type="region of interest" description="Disordered" evidence="1">
    <location>
        <begin position="1"/>
        <end position="26"/>
    </location>
</feature>
<evidence type="ECO:0000313" key="2">
    <source>
        <dbReference type="EMBL" id="GIQ80505.1"/>
    </source>
</evidence>
<feature type="compositionally biased region" description="Polar residues" evidence="1">
    <location>
        <begin position="14"/>
        <end position="24"/>
    </location>
</feature>
<dbReference type="AlphaFoldDB" id="A0A9K3GFG6"/>
<organism evidence="2 3">
    <name type="scientific">Kipferlia bialata</name>
    <dbReference type="NCBI Taxonomy" id="797122"/>
    <lineage>
        <taxon>Eukaryota</taxon>
        <taxon>Metamonada</taxon>
        <taxon>Carpediemonas-like organisms</taxon>
        <taxon>Kipferlia</taxon>
    </lineage>
</organism>
<evidence type="ECO:0000256" key="1">
    <source>
        <dbReference type="SAM" id="MobiDB-lite"/>
    </source>
</evidence>
<gene>
    <name evidence="2" type="ORF">KIPB_001313</name>
</gene>
<name>A0A9K3GFG6_9EUKA</name>
<keyword evidence="3" id="KW-1185">Reference proteome</keyword>
<comment type="caution">
    <text evidence="2">The sequence shown here is derived from an EMBL/GenBank/DDBJ whole genome shotgun (WGS) entry which is preliminary data.</text>
</comment>
<dbReference type="EMBL" id="BDIP01000182">
    <property type="protein sequence ID" value="GIQ80505.1"/>
    <property type="molecule type" value="Genomic_DNA"/>
</dbReference>